<evidence type="ECO:0000313" key="4">
    <source>
        <dbReference type="Proteomes" id="UP001162131"/>
    </source>
</evidence>
<dbReference type="Gene3D" id="1.25.10.10">
    <property type="entry name" value="Leucine-rich Repeat Variant"/>
    <property type="match status" value="1"/>
</dbReference>
<name>A0AAU9KA46_9CILI</name>
<gene>
    <name evidence="3" type="ORF">BSTOLATCC_MIC50162</name>
</gene>
<sequence>MQPLSSIGELLNLCSSTTDELGQFNLILTSNLESFSDKELFQLSDLLISILIKLKERGLLENYVRSCFCHNQNIFSSLFILSEFALIDWSLPISIFPVQNLVEFLISSDMKLCKQSLKLLINLASHKEPRFQISAILANLNEEILKSLNPDIEPLLILLLAKLSTTSILNRTSSLIDFANISKYLLDGNQNRKIILESLCYLTFHFEFKIKCLSYIDLILETKKFSYLPTIMKNLVISKEDEWIFHDKRKEITHEETKLIHNTLKNFVLLNDDYDSGPKDEILRIRSLLNSKNSQAALLGLFITANKKNISNFSKIDLIYFLFVMSENREMRIPILQYGGINFLIKGSALKPVIAGHTIARLLIFTNPSSLNYEVLIDSIPLLLKSLENAWHQLTEFEVLLALTNLASFNENIREALLSHGGWEIAFNMINSENVMIQRSSCELISNLVMSEKVINDLLARKKNKNIEALVLLLDSGDIQIISAILGTLANISRFDGLHYIFKENLTQTLEKFLENITDIPVIARILSIISHVPSIYNTKLENHIRSITEPSLQKYTEFIINIHKTY</sequence>
<reference evidence="3" key="1">
    <citation type="submission" date="2021-09" db="EMBL/GenBank/DDBJ databases">
        <authorList>
            <consortium name="AG Swart"/>
            <person name="Singh M."/>
            <person name="Singh A."/>
            <person name="Seah K."/>
            <person name="Emmerich C."/>
        </authorList>
    </citation>
    <scope>NUCLEOTIDE SEQUENCE</scope>
    <source>
        <strain evidence="3">ATCC30299</strain>
    </source>
</reference>
<dbReference type="GO" id="GO:0051879">
    <property type="term" value="F:Hsp90 protein binding"/>
    <property type="evidence" value="ECO:0007669"/>
    <property type="project" value="TreeGrafter"/>
</dbReference>
<evidence type="ECO:0000256" key="1">
    <source>
        <dbReference type="ARBA" id="ARBA00004496"/>
    </source>
</evidence>
<dbReference type="EMBL" id="CAJZBQ010000050">
    <property type="protein sequence ID" value="CAG9330052.1"/>
    <property type="molecule type" value="Genomic_DNA"/>
</dbReference>
<dbReference type="SUPFAM" id="SSF48371">
    <property type="entry name" value="ARM repeat"/>
    <property type="match status" value="1"/>
</dbReference>
<comment type="caution">
    <text evidence="3">The sequence shown here is derived from an EMBL/GenBank/DDBJ whole genome shotgun (WGS) entry which is preliminary data.</text>
</comment>
<dbReference type="InterPro" id="IPR011989">
    <property type="entry name" value="ARM-like"/>
</dbReference>
<dbReference type="AlphaFoldDB" id="A0AAU9KA46"/>
<dbReference type="PANTHER" id="PTHR45994">
    <property type="entry name" value="FI21225P1"/>
    <property type="match status" value="1"/>
</dbReference>
<keyword evidence="2" id="KW-0963">Cytoplasm</keyword>
<evidence type="ECO:0000313" key="3">
    <source>
        <dbReference type="EMBL" id="CAG9330052.1"/>
    </source>
</evidence>
<comment type="subcellular location">
    <subcellularLocation>
        <location evidence="1">Cytoplasm</location>
    </subcellularLocation>
</comment>
<protein>
    <submittedName>
        <fullName evidence="3">Uncharacterized protein</fullName>
    </submittedName>
</protein>
<dbReference type="GO" id="GO:0005737">
    <property type="term" value="C:cytoplasm"/>
    <property type="evidence" value="ECO:0007669"/>
    <property type="project" value="UniProtKB-SubCell"/>
</dbReference>
<dbReference type="PANTHER" id="PTHR45994:SF1">
    <property type="entry name" value="FI21225P1"/>
    <property type="match status" value="1"/>
</dbReference>
<keyword evidence="4" id="KW-1185">Reference proteome</keyword>
<dbReference type="Proteomes" id="UP001162131">
    <property type="component" value="Unassembled WGS sequence"/>
</dbReference>
<evidence type="ECO:0000256" key="2">
    <source>
        <dbReference type="ARBA" id="ARBA00022490"/>
    </source>
</evidence>
<proteinExistence type="predicted"/>
<organism evidence="3 4">
    <name type="scientific">Blepharisma stoltei</name>
    <dbReference type="NCBI Taxonomy" id="1481888"/>
    <lineage>
        <taxon>Eukaryota</taxon>
        <taxon>Sar</taxon>
        <taxon>Alveolata</taxon>
        <taxon>Ciliophora</taxon>
        <taxon>Postciliodesmatophora</taxon>
        <taxon>Heterotrichea</taxon>
        <taxon>Heterotrichida</taxon>
        <taxon>Blepharismidae</taxon>
        <taxon>Blepharisma</taxon>
    </lineage>
</organism>
<accession>A0AAU9KA46</accession>
<dbReference type="InterPro" id="IPR016024">
    <property type="entry name" value="ARM-type_fold"/>
</dbReference>